<dbReference type="InterPro" id="IPR000477">
    <property type="entry name" value="RT_dom"/>
</dbReference>
<comment type="caution">
    <text evidence="2">The sequence shown here is derived from an EMBL/GenBank/DDBJ whole genome shotgun (WGS) entry which is preliminary data.</text>
</comment>
<dbReference type="GO" id="GO:0003964">
    <property type="term" value="F:RNA-directed DNA polymerase activity"/>
    <property type="evidence" value="ECO:0007669"/>
    <property type="project" value="UniProtKB-KW"/>
</dbReference>
<keyword evidence="2" id="KW-0808">Transferase</keyword>
<keyword evidence="2" id="KW-0548">Nucleotidyltransferase</keyword>
<dbReference type="PROSITE" id="PS50878">
    <property type="entry name" value="RT_POL"/>
    <property type="match status" value="1"/>
</dbReference>
<dbReference type="EMBL" id="QBKR01000038">
    <property type="protein sequence ID" value="PTX50126.1"/>
    <property type="molecule type" value="Genomic_DNA"/>
</dbReference>
<feature type="domain" description="Reverse transcriptase" evidence="1">
    <location>
        <begin position="1"/>
        <end position="86"/>
    </location>
</feature>
<dbReference type="InterPro" id="IPR043502">
    <property type="entry name" value="DNA/RNA_pol_sf"/>
</dbReference>
<gene>
    <name evidence="2" type="ORF">C8P63_1388</name>
</gene>
<dbReference type="PANTHER" id="PTHR34047:SF10">
    <property type="entry name" value="GROUP II INTRON-ASSOCIATED OPEN READING FRAME"/>
    <property type="match status" value="1"/>
</dbReference>
<sequence>MDKQILQKWLKAGYMEQNAIHPTEAGTPQGGIISPVLANMTLDGLEKRLRKEFPIWKRAMVNLVRYCDFIVTGRTQYFPEKTTERK</sequence>
<dbReference type="Proteomes" id="UP000244240">
    <property type="component" value="Unassembled WGS sequence"/>
</dbReference>
<dbReference type="InterPro" id="IPR051083">
    <property type="entry name" value="GrpII_Intron_Splice-Mob/Def"/>
</dbReference>
<accession>A0A2T6B218</accession>
<name>A0A2T6B218_9BACL</name>
<dbReference type="Pfam" id="PF00078">
    <property type="entry name" value="RVT_1"/>
    <property type="match status" value="1"/>
</dbReference>
<dbReference type="SUPFAM" id="SSF56672">
    <property type="entry name" value="DNA/RNA polymerases"/>
    <property type="match status" value="1"/>
</dbReference>
<proteinExistence type="predicted"/>
<dbReference type="AlphaFoldDB" id="A0A2T6B218"/>
<reference evidence="2 3" key="1">
    <citation type="submission" date="2018-04" db="EMBL/GenBank/DDBJ databases">
        <title>Genomic Encyclopedia of Archaeal and Bacterial Type Strains, Phase II (KMG-II): from individual species to whole genera.</title>
        <authorList>
            <person name="Goeker M."/>
        </authorList>
    </citation>
    <scope>NUCLEOTIDE SEQUENCE [LARGE SCALE GENOMIC DNA]</scope>
    <source>
        <strain evidence="2 3">DSM 45787</strain>
    </source>
</reference>
<organism evidence="2 3">
    <name type="scientific">Melghirimyces profundicolus</name>
    <dbReference type="NCBI Taxonomy" id="1242148"/>
    <lineage>
        <taxon>Bacteria</taxon>
        <taxon>Bacillati</taxon>
        <taxon>Bacillota</taxon>
        <taxon>Bacilli</taxon>
        <taxon>Bacillales</taxon>
        <taxon>Thermoactinomycetaceae</taxon>
        <taxon>Melghirimyces</taxon>
    </lineage>
</organism>
<protein>
    <submittedName>
        <fullName evidence="2">Reverse transcriptase (RNA-dependent DNA polymerase)</fullName>
    </submittedName>
</protein>
<evidence type="ECO:0000259" key="1">
    <source>
        <dbReference type="PROSITE" id="PS50878"/>
    </source>
</evidence>
<keyword evidence="3" id="KW-1185">Reference proteome</keyword>
<evidence type="ECO:0000313" key="3">
    <source>
        <dbReference type="Proteomes" id="UP000244240"/>
    </source>
</evidence>
<keyword evidence="2" id="KW-0695">RNA-directed DNA polymerase</keyword>
<dbReference type="PANTHER" id="PTHR34047">
    <property type="entry name" value="NUCLEAR INTRON MATURASE 1, MITOCHONDRIAL-RELATED"/>
    <property type="match status" value="1"/>
</dbReference>
<evidence type="ECO:0000313" key="2">
    <source>
        <dbReference type="EMBL" id="PTX50126.1"/>
    </source>
</evidence>